<evidence type="ECO:0000256" key="8">
    <source>
        <dbReference type="ARBA" id="ARBA00023136"/>
    </source>
</evidence>
<evidence type="ECO:0000256" key="5">
    <source>
        <dbReference type="ARBA" id="ARBA00022946"/>
    </source>
</evidence>
<dbReference type="EMBL" id="MN740545">
    <property type="protein sequence ID" value="QHS77322.1"/>
    <property type="molecule type" value="Genomic_DNA"/>
</dbReference>
<keyword evidence="3 9" id="KW-0812">Transmembrane</keyword>
<dbReference type="Pfam" id="PF22099">
    <property type="entry name" value="MRS2-like"/>
    <property type="match status" value="1"/>
</dbReference>
<protein>
    <recommendedName>
        <fullName evidence="11">Magnesium transporter</fullName>
    </recommendedName>
</protein>
<sequence>MQFITVNKDAKVSQKTYSKQYFLEIFKSLKERDINLIDRDLQFKDSDILVKEEKNIIVIKLHYIRAIISRDTVFIAKNIEKNIDASILDKLVVNIIKNQSSKNNRIESFPIIVMESIFMNIRDYFDDCVMNHTSQMLANFQKSIELDSSAYKKFFTKEFNNFYNTLSVLMSKITDIKDLFDDLDKLEDCEVEMYCLDPKEDIRNIIDIFDYYKGQFEENYNDLSRQKDSIDNMLKISQLYIGHARNKMAQFGIYLEILVLAFLIPSLVFSSLGMNVPNMWEDSKNAMTIIWILTCVIAPIIFFMGAKIFSKFTDI</sequence>
<evidence type="ECO:0000256" key="2">
    <source>
        <dbReference type="ARBA" id="ARBA00022448"/>
    </source>
</evidence>
<proteinExistence type="predicted"/>
<keyword evidence="6 9" id="KW-1133">Transmembrane helix</keyword>
<evidence type="ECO:0008006" key="11">
    <source>
        <dbReference type="Google" id="ProtNLM"/>
    </source>
</evidence>
<dbReference type="AlphaFoldDB" id="A0A6C0ACC4"/>
<keyword evidence="5" id="KW-0809">Transit peptide</keyword>
<keyword evidence="7" id="KW-0406">Ion transport</keyword>
<evidence type="ECO:0000256" key="1">
    <source>
        <dbReference type="ARBA" id="ARBA00004141"/>
    </source>
</evidence>
<dbReference type="Gene3D" id="2.40.128.330">
    <property type="match status" value="1"/>
</dbReference>
<dbReference type="PANTHER" id="PTHR13890:SF0">
    <property type="entry name" value="MAGNESIUM TRANSPORTER MRS2 HOMOLOG, MITOCHONDRIAL"/>
    <property type="match status" value="1"/>
</dbReference>
<keyword evidence="2" id="KW-0813">Transport</keyword>
<feature type="transmembrane region" description="Helical" evidence="9">
    <location>
        <begin position="289"/>
        <end position="309"/>
    </location>
</feature>
<evidence type="ECO:0000256" key="4">
    <source>
        <dbReference type="ARBA" id="ARBA00022842"/>
    </source>
</evidence>
<comment type="subcellular location">
    <subcellularLocation>
        <location evidence="1">Membrane</location>
        <topology evidence="1">Multi-pass membrane protein</topology>
    </subcellularLocation>
</comment>
<accession>A0A6C0ACC4</accession>
<dbReference type="GO" id="GO:0016020">
    <property type="term" value="C:membrane"/>
    <property type="evidence" value="ECO:0007669"/>
    <property type="project" value="UniProtKB-SubCell"/>
</dbReference>
<keyword evidence="4" id="KW-0460">Magnesium</keyword>
<reference evidence="10" key="1">
    <citation type="journal article" date="2020" name="Nature">
        <title>Giant virus diversity and host interactions through global metagenomics.</title>
        <authorList>
            <person name="Schulz F."/>
            <person name="Roux S."/>
            <person name="Paez-Espino D."/>
            <person name="Jungbluth S."/>
            <person name="Walsh D.A."/>
            <person name="Denef V.J."/>
            <person name="McMahon K.D."/>
            <person name="Konstantinidis K.T."/>
            <person name="Eloe-Fadrosh E.A."/>
            <person name="Kyrpides N.C."/>
            <person name="Woyke T."/>
        </authorList>
    </citation>
    <scope>NUCLEOTIDE SEQUENCE</scope>
    <source>
        <strain evidence="10">GVMAG-S-1004661-13</strain>
    </source>
</reference>
<keyword evidence="8 9" id="KW-0472">Membrane</keyword>
<organism evidence="10">
    <name type="scientific">viral metagenome</name>
    <dbReference type="NCBI Taxonomy" id="1070528"/>
    <lineage>
        <taxon>unclassified sequences</taxon>
        <taxon>metagenomes</taxon>
        <taxon>organismal metagenomes</taxon>
    </lineage>
</organism>
<evidence type="ECO:0000313" key="10">
    <source>
        <dbReference type="EMBL" id="QHS77322.1"/>
    </source>
</evidence>
<name>A0A6C0ACC4_9ZZZZ</name>
<evidence type="ECO:0000256" key="3">
    <source>
        <dbReference type="ARBA" id="ARBA00022692"/>
    </source>
</evidence>
<evidence type="ECO:0000256" key="6">
    <source>
        <dbReference type="ARBA" id="ARBA00022989"/>
    </source>
</evidence>
<dbReference type="GO" id="GO:0015095">
    <property type="term" value="F:magnesium ion transmembrane transporter activity"/>
    <property type="evidence" value="ECO:0007669"/>
    <property type="project" value="TreeGrafter"/>
</dbReference>
<evidence type="ECO:0000256" key="7">
    <source>
        <dbReference type="ARBA" id="ARBA00023065"/>
    </source>
</evidence>
<feature type="transmembrane region" description="Helical" evidence="9">
    <location>
        <begin position="251"/>
        <end position="269"/>
    </location>
</feature>
<dbReference type="PANTHER" id="PTHR13890">
    <property type="entry name" value="RNA SPLICING PROTEIN MRS2, MITOCHONDRIAL"/>
    <property type="match status" value="1"/>
</dbReference>
<dbReference type="InterPro" id="IPR039204">
    <property type="entry name" value="MRS2-like"/>
</dbReference>
<evidence type="ECO:0000256" key="9">
    <source>
        <dbReference type="SAM" id="Phobius"/>
    </source>
</evidence>
<dbReference type="Gene3D" id="1.20.58.340">
    <property type="entry name" value="Magnesium transport protein CorA, transmembrane region"/>
    <property type="match status" value="1"/>
</dbReference>